<dbReference type="PATRIC" id="fig|1114972.6.peg.1082"/>
<protein>
    <recommendedName>
        <fullName evidence="4">Branched-chain amino acid transporter</fullName>
    </recommendedName>
</protein>
<keyword evidence="3" id="KW-1185">Reference proteome</keyword>
<organism evidence="2 3">
    <name type="scientific">Furfurilactobacillus rossiae DSM 15814</name>
    <dbReference type="NCBI Taxonomy" id="1114972"/>
    <lineage>
        <taxon>Bacteria</taxon>
        <taxon>Bacillati</taxon>
        <taxon>Bacillota</taxon>
        <taxon>Bacilli</taxon>
        <taxon>Lactobacillales</taxon>
        <taxon>Lactobacillaceae</taxon>
        <taxon>Furfurilactobacillus</taxon>
    </lineage>
</organism>
<dbReference type="OrthoDB" id="7870017at2"/>
<evidence type="ECO:0008006" key="4">
    <source>
        <dbReference type="Google" id="ProtNLM"/>
    </source>
</evidence>
<keyword evidence="1" id="KW-0472">Membrane</keyword>
<dbReference type="EMBL" id="AZFF01000019">
    <property type="protein sequence ID" value="KRL53434.1"/>
    <property type="molecule type" value="Genomic_DNA"/>
</dbReference>
<dbReference type="STRING" id="1114972.FD35_GL001066"/>
<dbReference type="Proteomes" id="UP000051999">
    <property type="component" value="Unassembled WGS sequence"/>
</dbReference>
<dbReference type="Pfam" id="PF05437">
    <property type="entry name" value="AzlD"/>
    <property type="match status" value="1"/>
</dbReference>
<feature type="transmembrane region" description="Helical" evidence="1">
    <location>
        <begin position="61"/>
        <end position="82"/>
    </location>
</feature>
<reference evidence="2 3" key="1">
    <citation type="journal article" date="2015" name="Genome Announc.">
        <title>Expanding the biotechnology potential of lactobacilli through comparative genomics of 213 strains and associated genera.</title>
        <authorList>
            <person name="Sun Z."/>
            <person name="Harris H.M."/>
            <person name="McCann A."/>
            <person name="Guo C."/>
            <person name="Argimon S."/>
            <person name="Zhang W."/>
            <person name="Yang X."/>
            <person name="Jeffery I.B."/>
            <person name="Cooney J.C."/>
            <person name="Kagawa T.F."/>
            <person name="Liu W."/>
            <person name="Song Y."/>
            <person name="Salvetti E."/>
            <person name="Wrobel A."/>
            <person name="Rasinkangas P."/>
            <person name="Parkhill J."/>
            <person name="Rea M.C."/>
            <person name="O'Sullivan O."/>
            <person name="Ritari J."/>
            <person name="Douillard F.P."/>
            <person name="Paul Ross R."/>
            <person name="Yang R."/>
            <person name="Briner A.E."/>
            <person name="Felis G.E."/>
            <person name="de Vos W.M."/>
            <person name="Barrangou R."/>
            <person name="Klaenhammer T.R."/>
            <person name="Caufield P.W."/>
            <person name="Cui Y."/>
            <person name="Zhang H."/>
            <person name="O'Toole P.W."/>
        </authorList>
    </citation>
    <scope>NUCLEOTIDE SEQUENCE [LARGE SCALE GENOMIC DNA]</scope>
    <source>
        <strain evidence="2 3">DSM 15814</strain>
    </source>
</reference>
<keyword evidence="1" id="KW-0812">Transmembrane</keyword>
<evidence type="ECO:0000256" key="1">
    <source>
        <dbReference type="SAM" id="Phobius"/>
    </source>
</evidence>
<feature type="transmembrane region" description="Helical" evidence="1">
    <location>
        <begin position="87"/>
        <end position="103"/>
    </location>
</feature>
<accession>A0A0R1RFA9</accession>
<comment type="caution">
    <text evidence="2">The sequence shown here is derived from an EMBL/GenBank/DDBJ whole genome shotgun (WGS) entry which is preliminary data.</text>
</comment>
<gene>
    <name evidence="2" type="ORF">FD35_GL001066</name>
</gene>
<keyword evidence="1" id="KW-1133">Transmembrane helix</keyword>
<dbReference type="eggNOG" id="COG4392">
    <property type="taxonomic scope" value="Bacteria"/>
</dbReference>
<evidence type="ECO:0000313" key="3">
    <source>
        <dbReference type="Proteomes" id="UP000051999"/>
    </source>
</evidence>
<dbReference type="AlphaFoldDB" id="A0A0R1RFA9"/>
<feature type="transmembrane region" description="Helical" evidence="1">
    <location>
        <begin position="6"/>
        <end position="25"/>
    </location>
</feature>
<feature type="transmembrane region" description="Helical" evidence="1">
    <location>
        <begin position="37"/>
        <end position="55"/>
    </location>
</feature>
<dbReference type="RefSeq" id="WP_017263095.1">
    <property type="nucleotide sequence ID" value="NZ_AUAW01000022.1"/>
</dbReference>
<evidence type="ECO:0000313" key="2">
    <source>
        <dbReference type="EMBL" id="KRL53434.1"/>
    </source>
</evidence>
<sequence>MNDLALVLLAGVAAFIPRYFPMLFFSKRKIPDWFNEWMGFVPVSLFTALIVKQIFVTSTYAFSVGNIAAMISAVLVIVIAYFTRSMTLSVVLGLLLMWALTTFL</sequence>
<dbReference type="InterPro" id="IPR008407">
    <property type="entry name" value="Brnchd-chn_aa_trnsp_AzlD"/>
</dbReference>
<name>A0A0R1RFA9_9LACO</name>
<proteinExistence type="predicted"/>